<dbReference type="HOGENOM" id="CLU_002360_9_0_14"/>
<dbReference type="InterPro" id="IPR004014">
    <property type="entry name" value="ATPase_P-typ_cation-transptr_N"/>
</dbReference>
<dbReference type="SUPFAM" id="SSF56784">
    <property type="entry name" value="HAD-like"/>
    <property type="match status" value="1"/>
</dbReference>
<accession>A0A0A8E8G1</accession>
<dbReference type="InterPro" id="IPR008250">
    <property type="entry name" value="ATPase_P-typ_transduc_dom_A_sf"/>
</dbReference>
<dbReference type="Gene3D" id="2.70.150.10">
    <property type="entry name" value="Calcium-transporting ATPase, cytoplasmic transduction domain A"/>
    <property type="match status" value="1"/>
</dbReference>
<dbReference type="Pfam" id="PF00690">
    <property type="entry name" value="Cation_ATPase_N"/>
    <property type="match status" value="1"/>
</dbReference>
<dbReference type="InterPro" id="IPR018303">
    <property type="entry name" value="ATPase_P-typ_P_site"/>
</dbReference>
<dbReference type="Pfam" id="PF00122">
    <property type="entry name" value="E1-E2_ATPase"/>
    <property type="match status" value="1"/>
</dbReference>
<keyword evidence="3" id="KW-0547">Nucleotide-binding</keyword>
<dbReference type="AlphaFoldDB" id="A0A0A8E8G1"/>
<keyword evidence="2 8" id="KW-0812">Transmembrane</keyword>
<dbReference type="Gene3D" id="1.20.1110.10">
    <property type="entry name" value="Calcium-transporting ATPase, transmembrane domain"/>
    <property type="match status" value="1"/>
</dbReference>
<comment type="subcellular location">
    <subcellularLocation>
        <location evidence="1">Membrane</location>
        <topology evidence="1">Multi-pass membrane protein</topology>
    </subcellularLocation>
</comment>
<dbReference type="InterPro" id="IPR006068">
    <property type="entry name" value="ATPase_P-typ_cation-transptr_C"/>
</dbReference>
<keyword evidence="6 8" id="KW-1133">Transmembrane helix</keyword>
<name>A0A0A8E8G1_MESFC</name>
<dbReference type="Pfam" id="PF00689">
    <property type="entry name" value="Cation_ATPase_C"/>
    <property type="match status" value="1"/>
</dbReference>
<dbReference type="EMBL" id="CP007585">
    <property type="protein sequence ID" value="AJC49897.1"/>
    <property type="molecule type" value="Genomic_DNA"/>
</dbReference>
<feature type="transmembrane region" description="Helical" evidence="8">
    <location>
        <begin position="259"/>
        <end position="278"/>
    </location>
</feature>
<evidence type="ECO:0000313" key="11">
    <source>
        <dbReference type="Proteomes" id="UP000031129"/>
    </source>
</evidence>
<feature type="transmembrane region" description="Helical" evidence="8">
    <location>
        <begin position="67"/>
        <end position="85"/>
    </location>
</feature>
<evidence type="ECO:0000259" key="9">
    <source>
        <dbReference type="SMART" id="SM00831"/>
    </source>
</evidence>
<evidence type="ECO:0000256" key="5">
    <source>
        <dbReference type="ARBA" id="ARBA00022967"/>
    </source>
</evidence>
<dbReference type="InterPro" id="IPR023214">
    <property type="entry name" value="HAD_sf"/>
</dbReference>
<evidence type="ECO:0000256" key="3">
    <source>
        <dbReference type="ARBA" id="ARBA00022741"/>
    </source>
</evidence>
<dbReference type="SFLD" id="SFLDG00002">
    <property type="entry name" value="C1.7:_P-type_atpase_like"/>
    <property type="match status" value="1"/>
</dbReference>
<dbReference type="InterPro" id="IPR023299">
    <property type="entry name" value="ATPase_P-typ_cyto_dom_N"/>
</dbReference>
<feature type="transmembrane region" description="Helical" evidence="8">
    <location>
        <begin position="702"/>
        <end position="721"/>
    </location>
</feature>
<dbReference type="PANTHER" id="PTHR42861">
    <property type="entry name" value="CALCIUM-TRANSPORTING ATPASE"/>
    <property type="match status" value="1"/>
</dbReference>
<dbReference type="InterPro" id="IPR059000">
    <property type="entry name" value="ATPase_P-type_domA"/>
</dbReference>
<feature type="transmembrane region" description="Helical" evidence="8">
    <location>
        <begin position="846"/>
        <end position="865"/>
    </location>
</feature>
<dbReference type="KEGG" id="mfq:MYF_01915"/>
<evidence type="ECO:0000256" key="8">
    <source>
        <dbReference type="SAM" id="Phobius"/>
    </source>
</evidence>
<keyword evidence="4" id="KW-0067">ATP-binding</keyword>
<keyword evidence="7 8" id="KW-0472">Membrane</keyword>
<reference evidence="10 11" key="1">
    <citation type="journal article" date="2015" name="Genome Announc.">
        <title>Complete Genome Sequence of Mycoplasma flocculare Strain Ms42T (ATCC 27399T).</title>
        <authorList>
            <person name="Calcutt M.J."/>
            <person name="Foecking M.F."/>
            <person name="Heidari M.B."/>
            <person name="McIntosh M.A."/>
        </authorList>
    </citation>
    <scope>NUCLEOTIDE SEQUENCE [LARGE SCALE GENOMIC DNA]</scope>
    <source>
        <strain evidence="11">ATCC 27399</strain>
    </source>
</reference>
<evidence type="ECO:0000256" key="2">
    <source>
        <dbReference type="ARBA" id="ARBA00022692"/>
    </source>
</evidence>
<dbReference type="SUPFAM" id="SSF81665">
    <property type="entry name" value="Calcium ATPase, transmembrane domain M"/>
    <property type="match status" value="1"/>
</dbReference>
<feature type="transmembrane region" description="Helical" evidence="8">
    <location>
        <begin position="742"/>
        <end position="763"/>
    </location>
</feature>
<dbReference type="InterPro" id="IPR023298">
    <property type="entry name" value="ATPase_P-typ_TM_dom_sf"/>
</dbReference>
<feature type="transmembrane region" description="Helical" evidence="8">
    <location>
        <begin position="769"/>
        <end position="792"/>
    </location>
</feature>
<feature type="transmembrane region" description="Helical" evidence="8">
    <location>
        <begin position="91"/>
        <end position="114"/>
    </location>
</feature>
<sequence>MAKKIINEENQAKNLELLPFLAQVNKEKGLNQQQIALSLANFGENKLAKSIEKGLFFRILKQLKEPLTLVLIFVIIISVIITIIFDDNQPFWSKIISYLEPVVVAVIIAINVFFSLVQEEKSKKAIEAISNLNAPVSTIIRNGQKISLDSRDILVGDILEVSAGDLISGDGYVIEMKDFSVSEAILTGESISVYKEKTQSWDNEASQVFSGSSVLSGSAKILVSSVGQRTKLGKIALLVSKTEELESPLQKKIAKFSKIITFIAAFLAIAFFFIYIYLVASGDFSHFKEAIVIALSLAIGFVPEGLVPLVTINLIIGVKKLAKNNAIVKDLKTIETLGAVSIICSDKTGTITENKMKIVDVFYHQTKEEDFWNQAVLNTSAYSFLDSETEKFFGDPEEVLILKKAKNYKIEKHNLEKTYKFIDKIPFSSKLKFSATFYQIENKKILFIKGAPEIIFQKAKNIDKNLKEKLNVLQKFGYRIFAFGFSEIQGTENLDKNLEKYLENISISGLVAFQDPPRKEIRPIVESLFRAKIQTIMITGDSFSTGKAVANSVGILKKNSLFIDRVDWRKDDFWKENIEKFHLYTRSQPEDKLEIVNALQAKKHVVAMLGDGVNDAPSLKKADVGFAMGITGSQVSKQVANVVLVDDNFQSLYSAIKTGRNIVTNIKQLFVFLLAANFSMLFSVIFATLIFKEQIFSSLQILWINVVSETFGGIALGLTNIKKNVMNEDFLQENQQLFSKKIVVKIVFWAILNTFLALFSFWLSTSSTISFLIISLSLASLSYILTTNDLLFRYKLVDLKFLHIGFLASFFSVLFVSLVPGINVIFSPKDFLSSYLLILENSNYYILFLLVLGPIFIDQIWKIFANSRKKH</sequence>
<evidence type="ECO:0000256" key="1">
    <source>
        <dbReference type="ARBA" id="ARBA00004141"/>
    </source>
</evidence>
<dbReference type="SUPFAM" id="SSF81653">
    <property type="entry name" value="Calcium ATPase, transduction domain A"/>
    <property type="match status" value="1"/>
</dbReference>
<gene>
    <name evidence="10" type="primary">pacL</name>
    <name evidence="10" type="ORF">MYF_01915</name>
</gene>
<dbReference type="STRING" id="743971.MYF_01915"/>
<evidence type="ECO:0000256" key="4">
    <source>
        <dbReference type="ARBA" id="ARBA00022840"/>
    </source>
</evidence>
<evidence type="ECO:0000256" key="6">
    <source>
        <dbReference type="ARBA" id="ARBA00022989"/>
    </source>
</evidence>
<dbReference type="GO" id="GO:0016020">
    <property type="term" value="C:membrane"/>
    <property type="evidence" value="ECO:0007669"/>
    <property type="project" value="UniProtKB-SubCell"/>
</dbReference>
<dbReference type="GO" id="GO:0016887">
    <property type="term" value="F:ATP hydrolysis activity"/>
    <property type="evidence" value="ECO:0007669"/>
    <property type="project" value="InterPro"/>
</dbReference>
<protein>
    <submittedName>
        <fullName evidence="10">Cation-transporting P-type ATPase</fullName>
    </submittedName>
</protein>
<dbReference type="InterPro" id="IPR044492">
    <property type="entry name" value="P_typ_ATPase_HD_dom"/>
</dbReference>
<dbReference type="RefSeq" id="WP_002557558.1">
    <property type="nucleotide sequence ID" value="NZ_CP007585.1"/>
</dbReference>
<dbReference type="SMART" id="SM00831">
    <property type="entry name" value="Cation_ATPase_N"/>
    <property type="match status" value="1"/>
</dbReference>
<keyword evidence="11" id="KW-1185">Reference proteome</keyword>
<proteinExistence type="predicted"/>
<feature type="transmembrane region" description="Helical" evidence="8">
    <location>
        <begin position="804"/>
        <end position="826"/>
    </location>
</feature>
<dbReference type="InterPro" id="IPR001757">
    <property type="entry name" value="P_typ_ATPase"/>
</dbReference>
<dbReference type="Gene3D" id="3.40.1110.10">
    <property type="entry name" value="Calcium-transporting ATPase, cytoplasmic domain N"/>
    <property type="match status" value="1"/>
</dbReference>
<dbReference type="PRINTS" id="PR00121">
    <property type="entry name" value="NAKATPASE"/>
</dbReference>
<feature type="transmembrane region" description="Helical" evidence="8">
    <location>
        <begin position="290"/>
        <end position="316"/>
    </location>
</feature>
<organism evidence="10 11">
    <name type="scientific">Mesomycoplasma flocculare ATCC 27399</name>
    <dbReference type="NCBI Taxonomy" id="743971"/>
    <lineage>
        <taxon>Bacteria</taxon>
        <taxon>Bacillati</taxon>
        <taxon>Mycoplasmatota</taxon>
        <taxon>Mycoplasmoidales</taxon>
        <taxon>Metamycoplasmataceae</taxon>
        <taxon>Mesomycoplasma</taxon>
    </lineage>
</organism>
<dbReference type="SFLD" id="SFLDF00027">
    <property type="entry name" value="p-type_atpase"/>
    <property type="match status" value="1"/>
</dbReference>
<dbReference type="OrthoDB" id="9813266at2"/>
<evidence type="ECO:0000256" key="7">
    <source>
        <dbReference type="ARBA" id="ARBA00023136"/>
    </source>
</evidence>
<dbReference type="GO" id="GO:0005524">
    <property type="term" value="F:ATP binding"/>
    <property type="evidence" value="ECO:0007669"/>
    <property type="project" value="UniProtKB-KW"/>
</dbReference>
<evidence type="ECO:0000313" key="10">
    <source>
        <dbReference type="EMBL" id="AJC49897.1"/>
    </source>
</evidence>
<dbReference type="Proteomes" id="UP000031129">
    <property type="component" value="Chromosome"/>
</dbReference>
<feature type="transmembrane region" description="Helical" evidence="8">
    <location>
        <begin position="669"/>
        <end position="690"/>
    </location>
</feature>
<dbReference type="InterPro" id="IPR036412">
    <property type="entry name" value="HAD-like_sf"/>
</dbReference>
<dbReference type="Gene3D" id="3.40.50.1000">
    <property type="entry name" value="HAD superfamily/HAD-like"/>
    <property type="match status" value="1"/>
</dbReference>
<feature type="domain" description="Cation-transporting P-type ATPase N-terminal" evidence="9">
    <location>
        <begin position="14"/>
        <end position="83"/>
    </location>
</feature>
<keyword evidence="5" id="KW-1278">Translocase</keyword>
<dbReference type="Pfam" id="PF13246">
    <property type="entry name" value="Cation_ATPase"/>
    <property type="match status" value="1"/>
</dbReference>
<dbReference type="SFLD" id="SFLDS00003">
    <property type="entry name" value="Haloacid_Dehalogenase"/>
    <property type="match status" value="1"/>
</dbReference>
<dbReference type="PROSITE" id="PS00154">
    <property type="entry name" value="ATPASE_E1_E2"/>
    <property type="match status" value="1"/>
</dbReference>
<dbReference type="NCBIfam" id="TIGR01494">
    <property type="entry name" value="ATPase_P-type"/>
    <property type="match status" value="2"/>
</dbReference>
<dbReference type="PRINTS" id="PR00119">
    <property type="entry name" value="CATATPASE"/>
</dbReference>